<gene>
    <name evidence="2" type="ORF">H9876_05220</name>
</gene>
<feature type="domain" description="DUF4097" evidence="1">
    <location>
        <begin position="52"/>
        <end position="207"/>
    </location>
</feature>
<evidence type="ECO:0000259" key="1">
    <source>
        <dbReference type="Pfam" id="PF13349"/>
    </source>
</evidence>
<reference evidence="2" key="1">
    <citation type="journal article" date="2021" name="PeerJ">
        <title>Extensive microbial diversity within the chicken gut microbiome revealed by metagenomics and culture.</title>
        <authorList>
            <person name="Gilroy R."/>
            <person name="Ravi A."/>
            <person name="Getino M."/>
            <person name="Pursley I."/>
            <person name="Horton D.L."/>
            <person name="Alikhan N.F."/>
            <person name="Baker D."/>
            <person name="Gharbi K."/>
            <person name="Hall N."/>
            <person name="Watson M."/>
            <person name="Adriaenssens E.M."/>
            <person name="Foster-Nyarko E."/>
            <person name="Jarju S."/>
            <person name="Secka A."/>
            <person name="Antonio M."/>
            <person name="Oren A."/>
            <person name="Chaudhuri R.R."/>
            <person name="La Ragione R."/>
            <person name="Hildebrand F."/>
            <person name="Pallen M.J."/>
        </authorList>
    </citation>
    <scope>NUCLEOTIDE SEQUENCE</scope>
    <source>
        <strain evidence="2">ChiHejej3B27-2180</strain>
    </source>
</reference>
<proteinExistence type="predicted"/>
<name>A0A9D1QR64_9LACO</name>
<dbReference type="Gene3D" id="2.160.20.120">
    <property type="match status" value="1"/>
</dbReference>
<dbReference type="EMBL" id="DXGK01000110">
    <property type="protein sequence ID" value="HIW70747.1"/>
    <property type="molecule type" value="Genomic_DNA"/>
</dbReference>
<evidence type="ECO:0000313" key="2">
    <source>
        <dbReference type="EMBL" id="HIW70747.1"/>
    </source>
</evidence>
<evidence type="ECO:0000313" key="3">
    <source>
        <dbReference type="Proteomes" id="UP000886878"/>
    </source>
</evidence>
<reference evidence="2" key="2">
    <citation type="submission" date="2021-04" db="EMBL/GenBank/DDBJ databases">
        <authorList>
            <person name="Gilroy R."/>
        </authorList>
    </citation>
    <scope>NUCLEOTIDE SEQUENCE</scope>
    <source>
        <strain evidence="2">ChiHejej3B27-2180</strain>
    </source>
</reference>
<dbReference type="Pfam" id="PF13349">
    <property type="entry name" value="DUF4097"/>
    <property type="match status" value="1"/>
</dbReference>
<accession>A0A9D1QR64</accession>
<dbReference type="InterPro" id="IPR025164">
    <property type="entry name" value="Toastrack_DUF4097"/>
</dbReference>
<comment type="caution">
    <text evidence="2">The sequence shown here is derived from an EMBL/GenBank/DDBJ whole genome shotgun (WGS) entry which is preliminary data.</text>
</comment>
<sequence>MKKTLKVGLSLVVVGLIVGTIGFANGGAKILMAEHQVAVPSKKEVLSKGQFDRLNINVDNADVMVKAGKHYQVSFTGSKKIRPTVDIKNSQLTVSQSGKITKFNNYREHQIVITVPADKQLSGRIHIKNGDLDISRAMLKDTTIKSDNGDVEFHNVTLNGGQTTLSNGDFEGHRLTLQSDYRVENNNGDNEATKVREAGFILRNESGSNELFGKEHNGGQQKRNQSAAHVLTLVNHNGDNEVE</sequence>
<protein>
    <submittedName>
        <fullName evidence="2">DUF4097 domain-containing protein</fullName>
    </submittedName>
</protein>
<dbReference type="AlphaFoldDB" id="A0A9D1QR64"/>
<organism evidence="2 3">
    <name type="scientific">Candidatus Limosilactobacillus merdipullorum</name>
    <dbReference type="NCBI Taxonomy" id="2838653"/>
    <lineage>
        <taxon>Bacteria</taxon>
        <taxon>Bacillati</taxon>
        <taxon>Bacillota</taxon>
        <taxon>Bacilli</taxon>
        <taxon>Lactobacillales</taxon>
        <taxon>Lactobacillaceae</taxon>
        <taxon>Limosilactobacillus</taxon>
    </lineage>
</organism>
<dbReference type="Proteomes" id="UP000886878">
    <property type="component" value="Unassembled WGS sequence"/>
</dbReference>